<comment type="caution">
    <text evidence="2">The sequence shown here is derived from an EMBL/GenBank/DDBJ whole genome shotgun (WGS) entry which is preliminary data.</text>
</comment>
<dbReference type="PATRIC" id="fig|83552.4.peg.1933"/>
<feature type="domain" description="BPL/LPL catalytic" evidence="1">
    <location>
        <begin position="36"/>
        <end position="221"/>
    </location>
</feature>
<dbReference type="Gene3D" id="3.30.930.10">
    <property type="entry name" value="Bira Bifunctional Protein, Domain 2"/>
    <property type="match status" value="1"/>
</dbReference>
<dbReference type="Proteomes" id="UP000031307">
    <property type="component" value="Unassembled WGS sequence"/>
</dbReference>
<dbReference type="AlphaFoldDB" id="A0A0C1E9X0"/>
<dbReference type="InterPro" id="IPR045864">
    <property type="entry name" value="aa-tRNA-synth_II/BPL/LPL"/>
</dbReference>
<dbReference type="Pfam" id="PF21948">
    <property type="entry name" value="LplA-B_cat"/>
    <property type="match status" value="1"/>
</dbReference>
<dbReference type="EMBL" id="JSAM01000099">
    <property type="protein sequence ID" value="KIA76878.1"/>
    <property type="molecule type" value="Genomic_DNA"/>
</dbReference>
<dbReference type="CDD" id="cd16443">
    <property type="entry name" value="LplA"/>
    <property type="match status" value="1"/>
</dbReference>
<organism evidence="2 3">
    <name type="scientific">Parachlamydia acanthamoebae</name>
    <dbReference type="NCBI Taxonomy" id="83552"/>
    <lineage>
        <taxon>Bacteria</taxon>
        <taxon>Pseudomonadati</taxon>
        <taxon>Chlamydiota</taxon>
        <taxon>Chlamydiia</taxon>
        <taxon>Parachlamydiales</taxon>
        <taxon>Parachlamydiaceae</taxon>
        <taxon>Parachlamydia</taxon>
    </lineage>
</organism>
<dbReference type="InterPro" id="IPR053264">
    <property type="entry name" value="Lipoate-ligase_2_inactive"/>
</dbReference>
<accession>A0A0C1E9X0</accession>
<dbReference type="SUPFAM" id="SSF55681">
    <property type="entry name" value="Class II aaRS and biotin synthetases"/>
    <property type="match status" value="1"/>
</dbReference>
<sequence length="253" mass="29287">MQGLSAFEKPLMHIAFLEGCSIFQQLQIEEALLRTDSRNWCLLNASVEPAIVMGISGQVEHLLNLSKLEETPIPVIRRYSGGGTVYVDANTYFVSFIVQNNLLQAPAYPEHIHQWAKRFYTNVFCGEEFQLLENDYVFGTRKFGGNAQYIRRDRISHHTSFLWDFDPLAMDYLLLPKKTPNYRNARAHTDFLCTLKEQFSTKEQMEAQMLSTLHQRYEVTEIPLEDLLEIQKKPHRQATNYVDLSSFIQSAIS</sequence>
<evidence type="ECO:0000313" key="3">
    <source>
        <dbReference type="Proteomes" id="UP000031307"/>
    </source>
</evidence>
<dbReference type="PANTHER" id="PTHR43506:SF1">
    <property type="entry name" value="BPL_LPL CATALYTIC DOMAIN-CONTAINING PROTEIN"/>
    <property type="match status" value="1"/>
</dbReference>
<reference evidence="2 3" key="1">
    <citation type="journal article" date="2014" name="Mol. Biol. Evol.">
        <title>Massive expansion of Ubiquitination-related gene families within the Chlamydiae.</title>
        <authorList>
            <person name="Domman D."/>
            <person name="Collingro A."/>
            <person name="Lagkouvardos I."/>
            <person name="Gehre L."/>
            <person name="Weinmaier T."/>
            <person name="Rattei T."/>
            <person name="Subtil A."/>
            <person name="Horn M."/>
        </authorList>
    </citation>
    <scope>NUCLEOTIDE SEQUENCE [LARGE SCALE GENOMIC DNA]</scope>
    <source>
        <strain evidence="2 3">OEW1</strain>
    </source>
</reference>
<evidence type="ECO:0000259" key="1">
    <source>
        <dbReference type="PROSITE" id="PS51733"/>
    </source>
</evidence>
<evidence type="ECO:0000313" key="2">
    <source>
        <dbReference type="EMBL" id="KIA76878.1"/>
    </source>
</evidence>
<dbReference type="PANTHER" id="PTHR43506">
    <property type="entry name" value="BIOTIN/LIPOATE A/B PROTEIN LIGASE FAMILY"/>
    <property type="match status" value="1"/>
</dbReference>
<proteinExistence type="predicted"/>
<gene>
    <name evidence="2" type="ORF">DB43_HD00040</name>
</gene>
<name>A0A0C1E9X0_9BACT</name>
<dbReference type="PROSITE" id="PS51733">
    <property type="entry name" value="BPL_LPL_CATALYTIC"/>
    <property type="match status" value="1"/>
</dbReference>
<dbReference type="OMA" id="ICRMKEY"/>
<dbReference type="RefSeq" id="WP_006341439.1">
    <property type="nucleotide sequence ID" value="NZ_BAWW01000025.1"/>
</dbReference>
<protein>
    <recommendedName>
        <fullName evidence="1">BPL/LPL catalytic domain-containing protein</fullName>
    </recommendedName>
</protein>
<dbReference type="InterPro" id="IPR004143">
    <property type="entry name" value="BPL_LPL_catalytic"/>
</dbReference>